<keyword evidence="1" id="KW-0812">Transmembrane</keyword>
<gene>
    <name evidence="2" type="ORF">E5982_08500</name>
</gene>
<accession>A0A4T9T6F3</accession>
<sequence length="208" mass="23218">MKREEEPMNFLKTKVFSILISLVLGIMLGAGVTIFLQNYNPPDSKTLGASVVFSRIQSQNELVAASQDYCIVDKVTDTTRVLDLFDVPFMENSFWYRYQGTIKVGVNLADADFNESEGAITVTLDQPYIISNTPDMEASGVLEENNNILNPIDAGATDEFKRECIEKSESQAMEGDLPQVARENAEANLRGMFQAALGEDCQITFHWR</sequence>
<feature type="transmembrane region" description="Helical" evidence="1">
    <location>
        <begin position="15"/>
        <end position="36"/>
    </location>
</feature>
<evidence type="ECO:0000256" key="1">
    <source>
        <dbReference type="SAM" id="Phobius"/>
    </source>
</evidence>
<dbReference type="OrthoDB" id="3183677at2"/>
<proteinExistence type="predicted"/>
<keyword evidence="1" id="KW-0472">Membrane</keyword>
<reference evidence="2 3" key="1">
    <citation type="submission" date="2019-04" db="EMBL/GenBank/DDBJ databases">
        <title>Microbes associate with the intestines of laboratory mice.</title>
        <authorList>
            <person name="Navarre W."/>
            <person name="Wong E."/>
            <person name="Huang K.C."/>
            <person name="Tropini C."/>
            <person name="Ng K."/>
            <person name="Yu B."/>
        </authorList>
    </citation>
    <scope>NUCLEOTIDE SEQUENCE [LARGE SCALE GENOMIC DNA]</scope>
    <source>
        <strain evidence="2 3">NM48_B13</strain>
    </source>
</reference>
<dbReference type="InterPro" id="IPR025324">
    <property type="entry name" value="DUF4230"/>
</dbReference>
<organism evidence="2 3">
    <name type="scientific">Parvibacter caecicola</name>
    <dbReference type="NCBI Taxonomy" id="747645"/>
    <lineage>
        <taxon>Bacteria</taxon>
        <taxon>Bacillati</taxon>
        <taxon>Actinomycetota</taxon>
        <taxon>Coriobacteriia</taxon>
        <taxon>Coriobacteriales</taxon>
        <taxon>Coriobacteriaceae</taxon>
        <taxon>Parvibacter</taxon>
    </lineage>
</organism>
<dbReference type="Proteomes" id="UP000309454">
    <property type="component" value="Unassembled WGS sequence"/>
</dbReference>
<name>A0A4T9T6F3_9ACTN</name>
<dbReference type="AlphaFoldDB" id="A0A4T9T6F3"/>
<protein>
    <submittedName>
        <fullName evidence="2">DUF4230 domain-containing protein</fullName>
    </submittedName>
</protein>
<evidence type="ECO:0000313" key="3">
    <source>
        <dbReference type="Proteomes" id="UP000309454"/>
    </source>
</evidence>
<keyword evidence="3" id="KW-1185">Reference proteome</keyword>
<dbReference type="EMBL" id="SSTM01000006">
    <property type="protein sequence ID" value="TJW09900.1"/>
    <property type="molecule type" value="Genomic_DNA"/>
</dbReference>
<comment type="caution">
    <text evidence="2">The sequence shown here is derived from an EMBL/GenBank/DDBJ whole genome shotgun (WGS) entry which is preliminary data.</text>
</comment>
<evidence type="ECO:0000313" key="2">
    <source>
        <dbReference type="EMBL" id="TJW09900.1"/>
    </source>
</evidence>
<dbReference type="Pfam" id="PF14014">
    <property type="entry name" value="DUF4230"/>
    <property type="match status" value="1"/>
</dbReference>
<keyword evidence="1" id="KW-1133">Transmembrane helix</keyword>